<dbReference type="AlphaFoldDB" id="A0A6J7LPI1"/>
<dbReference type="SUPFAM" id="SSF141673">
    <property type="entry name" value="MOSC N-terminal domain-like"/>
    <property type="match status" value="1"/>
</dbReference>
<sequence length="260" mass="27480">MTMQVTRLSVTPIKGLALSHPTSIDITSTGAYGDRAFYLVDADDRLVSIAKTGALVGLSATWDEDGQILTVSGSGGALLTGVISLGARHRANFFGFREAEGRVVEGAWGQLFSDLAGQPLRLVKADDSNGGRDVEPLTLLGHASIAELARRSGLEQVDSRRFRMLIEFDGAAPHEEDSWDGQTLTVGGAVIVGGGPVQRCAGTTRNPLSGEVDLRTLTLIGDYRGRQQSIFGPGFNFGVYATTLAPGRVSVGDVLTLEHP</sequence>
<dbReference type="InterPro" id="IPR005303">
    <property type="entry name" value="MOCOS_middle"/>
</dbReference>
<dbReference type="Pfam" id="PF03476">
    <property type="entry name" value="MOSC_N"/>
    <property type="match status" value="1"/>
</dbReference>
<gene>
    <name evidence="2" type="ORF">UFOPK3772_02994</name>
</gene>
<dbReference type="InterPro" id="IPR011037">
    <property type="entry name" value="Pyrv_Knase-like_insert_dom_sf"/>
</dbReference>
<dbReference type="InterPro" id="IPR005302">
    <property type="entry name" value="MoCF_Sase_C"/>
</dbReference>
<name>A0A6J7LPI1_9ZZZZ</name>
<feature type="domain" description="MOSC" evidence="1">
    <location>
        <begin position="101"/>
        <end position="258"/>
    </location>
</feature>
<dbReference type="SUPFAM" id="SSF50800">
    <property type="entry name" value="PK beta-barrel domain-like"/>
    <property type="match status" value="1"/>
</dbReference>
<evidence type="ECO:0000313" key="2">
    <source>
        <dbReference type="EMBL" id="CAB4967594.1"/>
    </source>
</evidence>
<dbReference type="PROSITE" id="PS51340">
    <property type="entry name" value="MOSC"/>
    <property type="match status" value="1"/>
</dbReference>
<dbReference type="GO" id="GO:0003824">
    <property type="term" value="F:catalytic activity"/>
    <property type="evidence" value="ECO:0007669"/>
    <property type="project" value="InterPro"/>
</dbReference>
<dbReference type="GO" id="GO:0030151">
    <property type="term" value="F:molybdenum ion binding"/>
    <property type="evidence" value="ECO:0007669"/>
    <property type="project" value="InterPro"/>
</dbReference>
<organism evidence="2">
    <name type="scientific">freshwater metagenome</name>
    <dbReference type="NCBI Taxonomy" id="449393"/>
    <lineage>
        <taxon>unclassified sequences</taxon>
        <taxon>metagenomes</taxon>
        <taxon>ecological metagenomes</taxon>
    </lineage>
</organism>
<dbReference type="GO" id="GO:0030170">
    <property type="term" value="F:pyridoxal phosphate binding"/>
    <property type="evidence" value="ECO:0007669"/>
    <property type="project" value="InterPro"/>
</dbReference>
<evidence type="ECO:0000259" key="1">
    <source>
        <dbReference type="PROSITE" id="PS51340"/>
    </source>
</evidence>
<proteinExistence type="predicted"/>
<reference evidence="2" key="1">
    <citation type="submission" date="2020-05" db="EMBL/GenBank/DDBJ databases">
        <authorList>
            <person name="Chiriac C."/>
            <person name="Salcher M."/>
            <person name="Ghai R."/>
            <person name="Kavagutti S V."/>
        </authorList>
    </citation>
    <scope>NUCLEOTIDE SEQUENCE</scope>
</reference>
<protein>
    <submittedName>
        <fullName evidence="2">Unannotated protein</fullName>
    </submittedName>
</protein>
<dbReference type="Pfam" id="PF03473">
    <property type="entry name" value="MOSC"/>
    <property type="match status" value="1"/>
</dbReference>
<accession>A0A6J7LPI1</accession>
<dbReference type="EMBL" id="CAFBNE010000144">
    <property type="protein sequence ID" value="CAB4967594.1"/>
    <property type="molecule type" value="Genomic_DNA"/>
</dbReference>